<dbReference type="RefSeq" id="WP_369340086.1">
    <property type="nucleotide sequence ID" value="NZ_JBFYGN010000028.1"/>
</dbReference>
<dbReference type="InterPro" id="IPR029787">
    <property type="entry name" value="Nucleotide_cyclase"/>
</dbReference>
<dbReference type="SUPFAM" id="SSF55073">
    <property type="entry name" value="Nucleotide cyclase"/>
    <property type="match status" value="1"/>
</dbReference>
<dbReference type="CDD" id="cd01949">
    <property type="entry name" value="GGDEF"/>
    <property type="match status" value="1"/>
</dbReference>
<dbReference type="Pfam" id="PF00990">
    <property type="entry name" value="GGDEF"/>
    <property type="match status" value="1"/>
</dbReference>
<feature type="transmembrane region" description="Helical" evidence="3">
    <location>
        <begin position="153"/>
        <end position="177"/>
    </location>
</feature>
<feature type="transmembrane region" description="Helical" evidence="3">
    <location>
        <begin position="189"/>
        <end position="214"/>
    </location>
</feature>
<dbReference type="SMART" id="SM00267">
    <property type="entry name" value="GGDEF"/>
    <property type="match status" value="1"/>
</dbReference>
<dbReference type="PROSITE" id="PS50887">
    <property type="entry name" value="GGDEF"/>
    <property type="match status" value="1"/>
</dbReference>
<dbReference type="EMBL" id="JBFYGN010000028">
    <property type="protein sequence ID" value="MEX8194910.1"/>
    <property type="molecule type" value="Genomic_DNA"/>
</dbReference>
<feature type="transmembrane region" description="Helical" evidence="3">
    <location>
        <begin position="118"/>
        <end position="141"/>
    </location>
</feature>
<keyword evidence="3" id="KW-0812">Transmembrane</keyword>
<keyword evidence="5" id="KW-0548">Nucleotidyltransferase</keyword>
<dbReference type="InterPro" id="IPR043128">
    <property type="entry name" value="Rev_trsase/Diguanyl_cyclase"/>
</dbReference>
<feature type="transmembrane region" description="Helical" evidence="3">
    <location>
        <begin position="6"/>
        <end position="29"/>
    </location>
</feature>
<accession>A0ABV3ZZU2</accession>
<dbReference type="GO" id="GO:0052621">
    <property type="term" value="F:diguanylate cyclase activity"/>
    <property type="evidence" value="ECO:0007669"/>
    <property type="project" value="UniProtKB-EC"/>
</dbReference>
<evidence type="ECO:0000256" key="3">
    <source>
        <dbReference type="SAM" id="Phobius"/>
    </source>
</evidence>
<dbReference type="NCBIfam" id="TIGR00254">
    <property type="entry name" value="GGDEF"/>
    <property type="match status" value="1"/>
</dbReference>
<keyword evidence="5" id="KW-0808">Transferase</keyword>
<dbReference type="Gene3D" id="3.30.70.270">
    <property type="match status" value="1"/>
</dbReference>
<comment type="catalytic activity">
    <reaction evidence="2">
        <text>2 GTP = 3',3'-c-di-GMP + 2 diphosphate</text>
        <dbReference type="Rhea" id="RHEA:24898"/>
        <dbReference type="ChEBI" id="CHEBI:33019"/>
        <dbReference type="ChEBI" id="CHEBI:37565"/>
        <dbReference type="ChEBI" id="CHEBI:58805"/>
        <dbReference type="EC" id="2.7.7.65"/>
    </reaction>
</comment>
<comment type="caution">
    <text evidence="5">The sequence shown here is derived from an EMBL/GenBank/DDBJ whole genome shotgun (WGS) entry which is preliminary data.</text>
</comment>
<dbReference type="PANTHER" id="PTHR45138:SF9">
    <property type="entry name" value="DIGUANYLATE CYCLASE DGCM-RELATED"/>
    <property type="match status" value="1"/>
</dbReference>
<dbReference type="Proteomes" id="UP001561046">
    <property type="component" value="Unassembled WGS sequence"/>
</dbReference>
<evidence type="ECO:0000313" key="5">
    <source>
        <dbReference type="EMBL" id="MEX8194910.1"/>
    </source>
</evidence>
<sequence>MSVANNHIYVLAPSLAILFLAGLLVVCWLIQRQQRFLLWLGAAYALAALSLGFRSIAPFEVLNRHLVTAGTLYLLGTWCLAMSLAERRHVSTHPRAALLVGVLSLAALFYFTHVDPNLWFRLHLFSFGTGLILLLPIPAVFKNERPKYWLDQALLWSYVTYAVLTMLRPLLTLLLGYTELGDFLHATSAYWVITLMSTLFFALLFTVLMCAATIRETIDKLRRERDHDTLTKILNRRAFYETAQQRLADQRLYPIAILAGDIDHFKRINDAWGHDRGDLVLQFVSSTLQRNVRSNDLVARFGGEEFVLLLTRIDLEDAERVAQRIRLELSSDSTTLPHGPKLTMSFGISAITDPTQLENALKEADELLYGAKNAGRDRVHVIGRIYPDISFEHTIPMGEIIELPLGR</sequence>
<evidence type="ECO:0000313" key="6">
    <source>
        <dbReference type="Proteomes" id="UP001561046"/>
    </source>
</evidence>
<evidence type="ECO:0000256" key="2">
    <source>
        <dbReference type="ARBA" id="ARBA00034247"/>
    </source>
</evidence>
<feature type="transmembrane region" description="Helical" evidence="3">
    <location>
        <begin position="36"/>
        <end position="53"/>
    </location>
</feature>
<name>A0ABV3ZZU2_9BURK</name>
<dbReference type="EC" id="2.7.7.65" evidence="1"/>
<keyword evidence="6" id="KW-1185">Reference proteome</keyword>
<keyword evidence="3" id="KW-0472">Membrane</keyword>
<feature type="transmembrane region" description="Helical" evidence="3">
    <location>
        <begin position="65"/>
        <end position="84"/>
    </location>
</feature>
<evidence type="ECO:0000259" key="4">
    <source>
        <dbReference type="PROSITE" id="PS50887"/>
    </source>
</evidence>
<evidence type="ECO:0000256" key="1">
    <source>
        <dbReference type="ARBA" id="ARBA00012528"/>
    </source>
</evidence>
<proteinExistence type="predicted"/>
<protein>
    <recommendedName>
        <fullName evidence="1">diguanylate cyclase</fullName>
        <ecNumber evidence="1">2.7.7.65</ecNumber>
    </recommendedName>
</protein>
<keyword evidence="3" id="KW-1133">Transmembrane helix</keyword>
<dbReference type="PANTHER" id="PTHR45138">
    <property type="entry name" value="REGULATORY COMPONENTS OF SENSORY TRANSDUCTION SYSTEM"/>
    <property type="match status" value="1"/>
</dbReference>
<organism evidence="5 6">
    <name type="scientific">Comamonas guangdongensis</name>
    <dbReference type="NCBI Taxonomy" id="510515"/>
    <lineage>
        <taxon>Bacteria</taxon>
        <taxon>Pseudomonadati</taxon>
        <taxon>Pseudomonadota</taxon>
        <taxon>Betaproteobacteria</taxon>
        <taxon>Burkholderiales</taxon>
        <taxon>Comamonadaceae</taxon>
        <taxon>Comamonas</taxon>
    </lineage>
</organism>
<dbReference type="InterPro" id="IPR050469">
    <property type="entry name" value="Diguanylate_Cyclase"/>
</dbReference>
<dbReference type="InterPro" id="IPR000160">
    <property type="entry name" value="GGDEF_dom"/>
</dbReference>
<reference evidence="5 6" key="1">
    <citation type="journal article" date="2013" name="Int. J. Syst. Evol. Microbiol.">
        <title>Comamonas guangdongensis sp. nov., isolated from subterranean forest sediment, and emended description of the genus Comamonas.</title>
        <authorList>
            <person name="Zhang J."/>
            <person name="Wang Y."/>
            <person name="Zhou S."/>
            <person name="Wu C."/>
            <person name="He J."/>
            <person name="Li F."/>
        </authorList>
    </citation>
    <scope>NUCLEOTIDE SEQUENCE [LARGE SCALE GENOMIC DNA]</scope>
    <source>
        <strain evidence="5 6">CCTCC AB2011133</strain>
    </source>
</reference>
<feature type="domain" description="GGDEF" evidence="4">
    <location>
        <begin position="253"/>
        <end position="384"/>
    </location>
</feature>
<gene>
    <name evidence="5" type="ORF">AB6724_18925</name>
</gene>
<feature type="transmembrane region" description="Helical" evidence="3">
    <location>
        <begin position="96"/>
        <end position="112"/>
    </location>
</feature>